<protein>
    <recommendedName>
        <fullName evidence="3">DUF721 domain-containing protein</fullName>
    </recommendedName>
</protein>
<proteinExistence type="predicted"/>
<dbReference type="Proteomes" id="UP000005947">
    <property type="component" value="Unassembled WGS sequence"/>
</dbReference>
<dbReference type="EMBL" id="ACGK02000001">
    <property type="protein sequence ID" value="EGF23196.1"/>
    <property type="molecule type" value="Genomic_DNA"/>
</dbReference>
<reference evidence="1 2" key="1">
    <citation type="submission" date="2011-02" db="EMBL/GenBank/DDBJ databases">
        <authorList>
            <person name="Muzny D."/>
            <person name="Qin X."/>
            <person name="Buhay C."/>
            <person name="Dugan-Rocha S."/>
            <person name="Ding Y."/>
            <person name="Chen G."/>
            <person name="Hawes A."/>
            <person name="Holder M."/>
            <person name="Jhangiani S."/>
            <person name="Johnson A."/>
            <person name="Khan Z."/>
            <person name="Li Z."/>
            <person name="Liu W."/>
            <person name="Liu X."/>
            <person name="Perez L."/>
            <person name="Shen H."/>
            <person name="Wang Q."/>
            <person name="Watt J."/>
            <person name="Xi L."/>
            <person name="Xin Y."/>
            <person name="Zhou J."/>
            <person name="Deng J."/>
            <person name="Jiang H."/>
            <person name="Liu Y."/>
            <person name="Qu J."/>
            <person name="Song X.-Z."/>
            <person name="Zhang L."/>
            <person name="Villasana D."/>
            <person name="Johnson A."/>
            <person name="Liu J."/>
            <person name="Liyanage D."/>
            <person name="Lorensuhewa L."/>
            <person name="Robinson T."/>
            <person name="Song A."/>
            <person name="Song B.-B."/>
            <person name="Dinh H."/>
            <person name="Thornton R."/>
            <person name="Coyle M."/>
            <person name="Francisco L."/>
            <person name="Jackson L."/>
            <person name="Javaid M."/>
            <person name="Korchina V."/>
            <person name="Kovar C."/>
            <person name="Mata R."/>
            <person name="Mathew T."/>
            <person name="Ngo R."/>
            <person name="Nguyen L."/>
            <person name="Nguyen N."/>
            <person name="Okwuonu G."/>
            <person name="Ongeri F."/>
            <person name="Pham C."/>
            <person name="Simmons D."/>
            <person name="Wilczek-Boney K."/>
            <person name="Hale W."/>
            <person name="Jakkamsetti A."/>
            <person name="Pham P."/>
            <person name="Ruth R."/>
            <person name="San Lucas F."/>
            <person name="Warren J."/>
            <person name="Zhang J."/>
            <person name="Zhao Z."/>
            <person name="Zhou C."/>
            <person name="Zhu D."/>
            <person name="Lee S."/>
            <person name="Bess C."/>
            <person name="Blankenburg K."/>
            <person name="Forbes L."/>
            <person name="Fu Q."/>
            <person name="Gubbala S."/>
            <person name="Hirani K."/>
            <person name="Jayaseelan J.C."/>
            <person name="Lara F."/>
            <person name="Munidasa M."/>
            <person name="Palculict T."/>
            <person name="Patil S."/>
            <person name="Pu L.-L."/>
            <person name="Saada N."/>
            <person name="Tang L."/>
            <person name="Weissenberger G."/>
            <person name="Zhu Y."/>
            <person name="Hemphill L."/>
            <person name="Shang Y."/>
            <person name="Youmans B."/>
            <person name="Ayvaz T."/>
            <person name="Ross M."/>
            <person name="Santibanez J."/>
            <person name="Aqrawi P."/>
            <person name="Gross S."/>
            <person name="Joshi V."/>
            <person name="Fowler G."/>
            <person name="Nazareth L."/>
            <person name="Reid J."/>
            <person name="Worley K."/>
            <person name="Petrosino J."/>
            <person name="Highlander S."/>
            <person name="Gibbs R."/>
        </authorList>
    </citation>
    <scope>NUCLEOTIDE SEQUENCE [LARGE SCALE GENOMIC DNA]</scope>
    <source>
        <strain evidence="1 2">DSM 15829</strain>
    </source>
</reference>
<dbReference type="RefSeq" id="WP_006302253.1">
    <property type="nucleotide sequence ID" value="NZ_ACGK02000001.1"/>
</dbReference>
<dbReference type="AlphaFoldDB" id="F1T5R2"/>
<organism evidence="1 2">
    <name type="scientific">Fannyhessea vaginae DSM 15829</name>
    <dbReference type="NCBI Taxonomy" id="525256"/>
    <lineage>
        <taxon>Bacteria</taxon>
        <taxon>Bacillati</taxon>
        <taxon>Actinomycetota</taxon>
        <taxon>Coriobacteriia</taxon>
        <taxon>Coriobacteriales</taxon>
        <taxon>Atopobiaceae</taxon>
        <taxon>Fannyhessea</taxon>
    </lineage>
</organism>
<evidence type="ECO:0000313" key="1">
    <source>
        <dbReference type="EMBL" id="EGF23196.1"/>
    </source>
</evidence>
<dbReference type="eggNOG" id="COG5389">
    <property type="taxonomic scope" value="Bacteria"/>
</dbReference>
<evidence type="ECO:0000313" key="2">
    <source>
        <dbReference type="Proteomes" id="UP000005947"/>
    </source>
</evidence>
<gene>
    <name evidence="1" type="ORF">HMPREF0091_10143</name>
</gene>
<dbReference type="GeneID" id="93210896"/>
<name>F1T5R2_9ACTN</name>
<dbReference type="OrthoDB" id="3186723at2"/>
<comment type="caution">
    <text evidence="1">The sequence shown here is derived from an EMBL/GenBank/DDBJ whole genome shotgun (WGS) entry which is preliminary data.</text>
</comment>
<keyword evidence="2" id="KW-1185">Reference proteome</keyword>
<accession>F1T5R2</accession>
<evidence type="ECO:0008006" key="3">
    <source>
        <dbReference type="Google" id="ProtNLM"/>
    </source>
</evidence>
<sequence>MKNNHRQHTESSLSSLLSSCITNPALAKIKKQKASAAAWNAVIGDIERKHTTGVFVIEPKIKGRYPILGVFVDSSSILVDFNVNKEMYLIRLAHLGYKFDDILFKLSKYMQIKPVLTPQTTEPPCASSALQKTQPTLPALSPQETEFAEHTVQNLPSALRSSALKAVKATLQRQKLSSYAKDNL</sequence>